<dbReference type="Pfam" id="PF14299">
    <property type="entry name" value="PP2"/>
    <property type="match status" value="1"/>
</dbReference>
<organism evidence="1 2">
    <name type="scientific">Striga hermonthica</name>
    <name type="common">Purple witchweed</name>
    <name type="synonym">Buchnera hermonthica</name>
    <dbReference type="NCBI Taxonomy" id="68872"/>
    <lineage>
        <taxon>Eukaryota</taxon>
        <taxon>Viridiplantae</taxon>
        <taxon>Streptophyta</taxon>
        <taxon>Embryophyta</taxon>
        <taxon>Tracheophyta</taxon>
        <taxon>Spermatophyta</taxon>
        <taxon>Magnoliopsida</taxon>
        <taxon>eudicotyledons</taxon>
        <taxon>Gunneridae</taxon>
        <taxon>Pentapetalae</taxon>
        <taxon>asterids</taxon>
        <taxon>lamiids</taxon>
        <taxon>Lamiales</taxon>
        <taxon>Orobanchaceae</taxon>
        <taxon>Buchnereae</taxon>
        <taxon>Striga</taxon>
    </lineage>
</organism>
<protein>
    <submittedName>
        <fullName evidence="1">F-box protein PP2-B2</fullName>
    </submittedName>
</protein>
<dbReference type="PANTHER" id="PTHR32278:SF111">
    <property type="entry name" value="F-BOX PROTEIN PP2-B12-RELATED"/>
    <property type="match status" value="1"/>
</dbReference>
<accession>A0A9N7R6B9</accession>
<dbReference type="Proteomes" id="UP001153555">
    <property type="component" value="Unassembled WGS sequence"/>
</dbReference>
<dbReference type="OrthoDB" id="1918565at2759"/>
<name>A0A9N7R6B9_STRHE</name>
<dbReference type="AlphaFoldDB" id="A0A9N7R6B9"/>
<dbReference type="EMBL" id="CACSLK010012531">
    <property type="protein sequence ID" value="CAA0815579.1"/>
    <property type="molecule type" value="Genomic_DNA"/>
</dbReference>
<sequence>MIAARDHYIVWSDTPQYWQWVSLPESRFPEVAELIDVCWFEIRGKISTKMLSPGTSYVAYLVFTLKSSAHGFDHPAEAFVELTGQASQRHNVFLDPDGAHRERRQIVPRNLGSAYRRLPRMVREQMVEIASAETADTKRPKTRGDGWMEVELGEYFVEGGEDADLEFGVMEVKHGNWKKGFIFQGIEVRPKGVK</sequence>
<evidence type="ECO:0000313" key="2">
    <source>
        <dbReference type="Proteomes" id="UP001153555"/>
    </source>
</evidence>
<evidence type="ECO:0000313" key="1">
    <source>
        <dbReference type="EMBL" id="CAA0815579.1"/>
    </source>
</evidence>
<gene>
    <name evidence="1" type="ORF">SHERM_15592</name>
</gene>
<proteinExistence type="predicted"/>
<comment type="caution">
    <text evidence="1">The sequence shown here is derived from an EMBL/GenBank/DDBJ whole genome shotgun (WGS) entry which is preliminary data.</text>
</comment>
<reference evidence="1" key="1">
    <citation type="submission" date="2019-12" db="EMBL/GenBank/DDBJ databases">
        <authorList>
            <person name="Scholes J."/>
        </authorList>
    </citation>
    <scope>NUCLEOTIDE SEQUENCE</scope>
</reference>
<dbReference type="InterPro" id="IPR025886">
    <property type="entry name" value="PP2-like"/>
</dbReference>
<keyword evidence="2" id="KW-1185">Reference proteome</keyword>
<dbReference type="PANTHER" id="PTHR32278">
    <property type="entry name" value="F-BOX DOMAIN-CONTAINING PROTEIN"/>
    <property type="match status" value="1"/>
</dbReference>